<evidence type="ECO:0000259" key="1">
    <source>
        <dbReference type="Pfam" id="PF12724"/>
    </source>
</evidence>
<evidence type="ECO:0000313" key="3">
    <source>
        <dbReference type="Proteomes" id="UP000006304"/>
    </source>
</evidence>
<dbReference type="InterPro" id="IPR026816">
    <property type="entry name" value="Flavodoxin_dom"/>
</dbReference>
<protein>
    <submittedName>
        <fullName evidence="2">Flavodoxin</fullName>
    </submittedName>
</protein>
<organism evidence="2 3">
    <name type="scientific">Nocardia brasiliensis (strain ATCC 700358 / HUJEG-1)</name>
    <dbReference type="NCBI Taxonomy" id="1133849"/>
    <lineage>
        <taxon>Bacteria</taxon>
        <taxon>Bacillati</taxon>
        <taxon>Actinomycetota</taxon>
        <taxon>Actinomycetes</taxon>
        <taxon>Mycobacteriales</taxon>
        <taxon>Nocardiaceae</taxon>
        <taxon>Nocardia</taxon>
    </lineage>
</organism>
<feature type="domain" description="Flavodoxin" evidence="1">
    <location>
        <begin position="11"/>
        <end position="92"/>
    </location>
</feature>
<reference evidence="2 3" key="1">
    <citation type="journal article" date="2012" name="J. Bacteriol.">
        <title>Complete genome sequence of Nocardia brasiliensis HUJEG-1.</title>
        <authorList>
            <person name="Vera-Cabrera L."/>
            <person name="Ortiz-Lopez R."/>
            <person name="Elizondo-Gonzalez R."/>
            <person name="Perez-Maya A.A."/>
            <person name="Ocampo-Candiani J."/>
        </authorList>
    </citation>
    <scope>NUCLEOTIDE SEQUENCE [LARGE SCALE GENOMIC DNA]</scope>
    <source>
        <strain evidence="3">ATCC 700358</strain>
    </source>
</reference>
<dbReference type="AlphaFoldDB" id="K0EPS2"/>
<dbReference type="InterPro" id="IPR052200">
    <property type="entry name" value="Protoporphyrinogen_IX_DH"/>
</dbReference>
<dbReference type="InterPro" id="IPR029039">
    <property type="entry name" value="Flavoprotein-like_sf"/>
</dbReference>
<keyword evidence="3" id="KW-1185">Reference proteome</keyword>
<dbReference type="STRING" id="1133849.O3I_007670"/>
<dbReference type="SUPFAM" id="SSF52218">
    <property type="entry name" value="Flavoproteins"/>
    <property type="match status" value="1"/>
</dbReference>
<dbReference type="GO" id="GO:0010181">
    <property type="term" value="F:FMN binding"/>
    <property type="evidence" value="ECO:0007669"/>
    <property type="project" value="TreeGrafter"/>
</dbReference>
<gene>
    <name evidence="2" type="ORF">O3I_007670</name>
</gene>
<dbReference type="Gene3D" id="3.40.50.360">
    <property type="match status" value="1"/>
</dbReference>
<proteinExistence type="predicted"/>
<dbReference type="RefSeq" id="WP_014982352.1">
    <property type="nucleotide sequence ID" value="NC_018681.1"/>
</dbReference>
<dbReference type="GO" id="GO:0070819">
    <property type="term" value="F:menaquinone-dependent protoporphyrinogen oxidase activity"/>
    <property type="evidence" value="ECO:0007669"/>
    <property type="project" value="TreeGrafter"/>
</dbReference>
<dbReference type="KEGG" id="nbr:O3I_007670"/>
<dbReference type="GO" id="GO:0006783">
    <property type="term" value="P:heme biosynthetic process"/>
    <property type="evidence" value="ECO:0007669"/>
    <property type="project" value="TreeGrafter"/>
</dbReference>
<dbReference type="EMBL" id="CP003876">
    <property type="protein sequence ID" value="AFT99496.1"/>
    <property type="molecule type" value="Genomic_DNA"/>
</dbReference>
<dbReference type="PANTHER" id="PTHR38030">
    <property type="entry name" value="PROTOPORPHYRINOGEN IX DEHYDROGENASE [MENAQUINONE]"/>
    <property type="match status" value="1"/>
</dbReference>
<dbReference type="PANTHER" id="PTHR38030:SF2">
    <property type="entry name" value="PROTOPORPHYRINOGEN IX DEHYDROGENASE [QUINONE]"/>
    <property type="match status" value="1"/>
</dbReference>
<accession>K0EPS2</accession>
<dbReference type="HOGENOM" id="CLU_105338_0_1_11"/>
<name>K0EPS2_NOCB7</name>
<evidence type="ECO:0000313" key="2">
    <source>
        <dbReference type="EMBL" id="AFT99496.1"/>
    </source>
</evidence>
<dbReference type="Pfam" id="PF12724">
    <property type="entry name" value="Flavodoxin_5"/>
    <property type="match status" value="1"/>
</dbReference>
<dbReference type="eggNOG" id="COG0716">
    <property type="taxonomic scope" value="Bacteria"/>
</dbReference>
<sequence length="157" mass="16780">MKAVLVCKSKYHGNTKKVADVIADVLQARVVDPADITAADLSAYDVVGFGSGIHLQKFYPELLEFVATLPTGQRGKAFVFASSGFKDSGPTAFSAPLVKLLQEKGFEVIDTFSSRALDTFAPFKIFGGIRKGRPNAADLDAAREFAAGLRARHGTIS</sequence>
<dbReference type="Proteomes" id="UP000006304">
    <property type="component" value="Chromosome"/>
</dbReference>